<dbReference type="NCBIfam" id="NF006755">
    <property type="entry name" value="PRK09275.1"/>
    <property type="match status" value="1"/>
</dbReference>
<dbReference type="GO" id="GO:0006531">
    <property type="term" value="P:aspartate metabolic process"/>
    <property type="evidence" value="ECO:0007669"/>
    <property type="project" value="UniProtKB-UniRule"/>
</dbReference>
<gene>
    <name evidence="4" type="ORF">AS026_22615</name>
</gene>
<dbReference type="GO" id="GO:0047688">
    <property type="term" value="F:aspartate 4-decarboxylase activity"/>
    <property type="evidence" value="ECO:0007669"/>
    <property type="project" value="UniProtKB-UniRule"/>
</dbReference>
<dbReference type="NCBIfam" id="TIGR03801">
    <property type="entry name" value="asp_4_decarbox"/>
    <property type="match status" value="1"/>
</dbReference>
<dbReference type="GO" id="GO:0008483">
    <property type="term" value="F:transaminase activity"/>
    <property type="evidence" value="ECO:0007669"/>
    <property type="project" value="TreeGrafter"/>
</dbReference>
<dbReference type="EC" id="4.1.1.12" evidence="2"/>
<evidence type="ECO:0000256" key="1">
    <source>
        <dbReference type="ARBA" id="ARBA00022898"/>
    </source>
</evidence>
<dbReference type="Gene3D" id="3.40.640.10">
    <property type="entry name" value="Type I PLP-dependent aspartate aminotransferase-like (Major domain)"/>
    <property type="match status" value="1"/>
</dbReference>
<dbReference type="InterPro" id="IPR015421">
    <property type="entry name" value="PyrdxlP-dep_Trfase_major"/>
</dbReference>
<feature type="domain" description="Aminotransferase class I/classII large" evidence="3">
    <location>
        <begin position="192"/>
        <end position="343"/>
    </location>
</feature>
<dbReference type="InterPro" id="IPR015422">
    <property type="entry name" value="PyrdxlP-dep_Trfase_small"/>
</dbReference>
<evidence type="ECO:0000256" key="2">
    <source>
        <dbReference type="NCBIfam" id="TIGR03801"/>
    </source>
</evidence>
<reference evidence="4 5" key="1">
    <citation type="submission" date="2015-11" db="EMBL/GenBank/DDBJ databases">
        <title>Draft Genome Sequence of the Strain BR 10423 (Rhizobium sp.) isolated from nodules of Mimosa pudica.</title>
        <authorList>
            <person name="Barauna A.C."/>
            <person name="Zilli J.E."/>
            <person name="Simoes-Araujo J.L."/>
            <person name="Reis V.M."/>
            <person name="James E.K."/>
            <person name="Reis F.B.Jr."/>
            <person name="Rouws L.F."/>
            <person name="Passos S.R."/>
            <person name="Gois S.R."/>
        </authorList>
    </citation>
    <scope>NUCLEOTIDE SEQUENCE [LARGE SCALE GENOMIC DNA]</scope>
    <source>
        <strain evidence="4 5">BR10423</strain>
    </source>
</reference>
<dbReference type="Proteomes" id="UP000068164">
    <property type="component" value="Unassembled WGS sequence"/>
</dbReference>
<dbReference type="Gene3D" id="1.10.20.110">
    <property type="match status" value="1"/>
</dbReference>
<evidence type="ECO:0000313" key="5">
    <source>
        <dbReference type="Proteomes" id="UP000068164"/>
    </source>
</evidence>
<evidence type="ECO:0000313" key="4">
    <source>
        <dbReference type="EMBL" id="KWV41962.1"/>
    </source>
</evidence>
<proteinExistence type="predicted"/>
<name>A0A120FEY4_9HYPH</name>
<dbReference type="InterPro" id="IPR050478">
    <property type="entry name" value="Ethylene_sulfur-biosynth"/>
</dbReference>
<evidence type="ECO:0000259" key="3">
    <source>
        <dbReference type="Pfam" id="PF00155"/>
    </source>
</evidence>
<dbReference type="Pfam" id="PF00155">
    <property type="entry name" value="Aminotran_1_2"/>
    <property type="match status" value="1"/>
</dbReference>
<dbReference type="EMBL" id="LNCD01000138">
    <property type="protein sequence ID" value="KWV41962.1"/>
    <property type="molecule type" value="Genomic_DNA"/>
</dbReference>
<dbReference type="AlphaFoldDB" id="A0A120FEY4"/>
<organism evidence="4 5">
    <name type="scientific">Rhizobium altiplani</name>
    <dbReference type="NCBI Taxonomy" id="1864509"/>
    <lineage>
        <taxon>Bacteria</taxon>
        <taxon>Pseudomonadati</taxon>
        <taxon>Pseudomonadota</taxon>
        <taxon>Alphaproteobacteria</taxon>
        <taxon>Hyphomicrobiales</taxon>
        <taxon>Rhizobiaceae</taxon>
        <taxon>Rhizobium/Agrobacterium group</taxon>
        <taxon>Rhizobium</taxon>
    </lineage>
</organism>
<dbReference type="InterPro" id="IPR022518">
    <property type="entry name" value="Aspartate_4-decarboxylase"/>
</dbReference>
<dbReference type="RefSeq" id="WP_062375306.1">
    <property type="nucleotide sequence ID" value="NZ_LNCD01000138.1"/>
</dbReference>
<sequence length="541" mass="60828">MTEAGIYAKFVDLSPFEIKDELIRLAQADKSGRAYLNAGRGNPNWIATKAREAFFLLGQFALTEAKRVSFDEEAGLAGMPPVDGCYKRLKAWVEKRKGDPDTPGAETLDAVVDFAIKKFAFEPDKFVNELTDSIIGDHYPVPDRALVHNEAITHEYLMWAMCAGHRPTAKFDLYPVEGGTAAMCYIFKALKNARLLNSGDTIALVTPIFTPYLEMPHLEDYSLKQIHVSAEAEDRFQLTEEDLKPLADKSVKALFIVNPGNPSAVAIDPESMTRLVKFVKTKRPDLMILTDDVYGTFVPNFESVMGHLPHNTIGVYSYSKYFGCTGWRLGVVAVAQDNIFDKMIREMPAATQKLLDARYKALTPHPRDLKFIDRIVADSRDVALNHTAGLSLPQQVMMSLFGLVEMMDEEKIYQKACMAICQRRFDKLMNGMGIEFKARPYFDRYYGIIDYEYWARKYVGDEVTDWVKENVHPLDIAFKLAEDHGIVVLNGSGFDAPNWSVRVSFANLPDEAYDSIGRAIRAVARGYLQAYRAAKGETAQP</sequence>
<dbReference type="Gene3D" id="3.90.1150.10">
    <property type="entry name" value="Aspartate Aminotransferase, domain 1"/>
    <property type="match status" value="1"/>
</dbReference>
<accession>A0A120FEY4</accession>
<dbReference type="InterPro" id="IPR004839">
    <property type="entry name" value="Aminotransferase_I/II_large"/>
</dbReference>
<protein>
    <recommendedName>
        <fullName evidence="2">Aspartate 4-decarboxylase</fullName>
        <ecNumber evidence="2">4.1.1.12</ecNumber>
    </recommendedName>
</protein>
<dbReference type="PANTHER" id="PTHR43795">
    <property type="entry name" value="BIFUNCTIONAL ASPARTATE AMINOTRANSFERASE AND GLUTAMATE/ASPARTATE-PREPHENATE AMINOTRANSFERASE-RELATED"/>
    <property type="match status" value="1"/>
</dbReference>
<dbReference type="PANTHER" id="PTHR43795:SF2">
    <property type="entry name" value="BIFUNCTIONAL ASPARTATE AMINOTRANSFERASE AND GLUTAMATE_ASPARTATE-PREPHENATE AMINOTRANSFERASE"/>
    <property type="match status" value="1"/>
</dbReference>
<dbReference type="GO" id="GO:0030170">
    <property type="term" value="F:pyridoxal phosphate binding"/>
    <property type="evidence" value="ECO:0007669"/>
    <property type="project" value="InterPro"/>
</dbReference>
<keyword evidence="5" id="KW-1185">Reference proteome</keyword>
<comment type="caution">
    <text evidence="4">The sequence shown here is derived from an EMBL/GenBank/DDBJ whole genome shotgun (WGS) entry which is preliminary data.</text>
</comment>
<keyword evidence="1" id="KW-0663">Pyridoxal phosphate</keyword>
<dbReference type="OrthoDB" id="9804407at2"/>
<dbReference type="SUPFAM" id="SSF53383">
    <property type="entry name" value="PLP-dependent transferases"/>
    <property type="match status" value="1"/>
</dbReference>
<dbReference type="InterPro" id="IPR015424">
    <property type="entry name" value="PyrdxlP-dep_Trfase"/>
</dbReference>
<dbReference type="CDD" id="cd00609">
    <property type="entry name" value="AAT_like"/>
    <property type="match status" value="1"/>
</dbReference>